<organism evidence="2">
    <name type="scientific">Siphoviridae sp. ctOOe6</name>
    <dbReference type="NCBI Taxonomy" id="2826309"/>
    <lineage>
        <taxon>Viruses</taxon>
        <taxon>Duplodnaviria</taxon>
        <taxon>Heunggongvirae</taxon>
        <taxon>Uroviricota</taxon>
        <taxon>Caudoviricetes</taxon>
    </lineage>
</organism>
<accession>A0A8S5LXD5</accession>
<name>A0A8S5LXD5_9CAUD</name>
<dbReference type="Pfam" id="PF26160">
    <property type="entry name" value="YqzN_YkzM"/>
    <property type="match status" value="1"/>
</dbReference>
<evidence type="ECO:0000259" key="1">
    <source>
        <dbReference type="Pfam" id="PF26160"/>
    </source>
</evidence>
<reference evidence="2" key="1">
    <citation type="journal article" date="2021" name="Proc. Natl. Acad. Sci. U.S.A.">
        <title>A Catalog of Tens of Thousands of Viruses from Human Metagenomes Reveals Hidden Associations with Chronic Diseases.</title>
        <authorList>
            <person name="Tisza M.J."/>
            <person name="Buck C.B."/>
        </authorList>
    </citation>
    <scope>NUCLEOTIDE SEQUENCE</scope>
    <source>
        <strain evidence="2">CtOOe6</strain>
    </source>
</reference>
<proteinExistence type="predicted"/>
<dbReference type="InterPro" id="IPR058869">
    <property type="entry name" value="YqzN_YkzM"/>
</dbReference>
<sequence length="55" mass="6261">MQKMIYSLEEYASNPESLDASADMVRAAFTFTGKTEAELKEAKKLVKDFKNKEVK</sequence>
<evidence type="ECO:0000313" key="2">
    <source>
        <dbReference type="EMBL" id="DAD74694.1"/>
    </source>
</evidence>
<dbReference type="EMBL" id="BK014763">
    <property type="protein sequence ID" value="DAD74694.1"/>
    <property type="molecule type" value="Genomic_DNA"/>
</dbReference>
<feature type="domain" description="YqzN/YkzM" evidence="1">
    <location>
        <begin position="5"/>
        <end position="53"/>
    </location>
</feature>
<protein>
    <recommendedName>
        <fullName evidence="1">YqzN/YkzM domain-containing protein</fullName>
    </recommendedName>
</protein>